<protein>
    <submittedName>
        <fullName evidence="2">Uncharacterized protein</fullName>
    </submittedName>
</protein>
<reference evidence="2 3" key="1">
    <citation type="journal article" date="2021" name="Elife">
        <title>Chloroplast acquisition without the gene transfer in kleptoplastic sea slugs, Plakobranchus ocellatus.</title>
        <authorList>
            <person name="Maeda T."/>
            <person name="Takahashi S."/>
            <person name="Yoshida T."/>
            <person name="Shimamura S."/>
            <person name="Takaki Y."/>
            <person name="Nagai Y."/>
            <person name="Toyoda A."/>
            <person name="Suzuki Y."/>
            <person name="Arimoto A."/>
            <person name="Ishii H."/>
            <person name="Satoh N."/>
            <person name="Nishiyama T."/>
            <person name="Hasebe M."/>
            <person name="Maruyama T."/>
            <person name="Minagawa J."/>
            <person name="Obokata J."/>
            <person name="Shigenobu S."/>
        </authorList>
    </citation>
    <scope>NUCLEOTIDE SEQUENCE [LARGE SCALE GENOMIC DNA]</scope>
</reference>
<proteinExistence type="predicted"/>
<organism evidence="2 3">
    <name type="scientific">Plakobranchus ocellatus</name>
    <dbReference type="NCBI Taxonomy" id="259542"/>
    <lineage>
        <taxon>Eukaryota</taxon>
        <taxon>Metazoa</taxon>
        <taxon>Spiralia</taxon>
        <taxon>Lophotrochozoa</taxon>
        <taxon>Mollusca</taxon>
        <taxon>Gastropoda</taxon>
        <taxon>Heterobranchia</taxon>
        <taxon>Euthyneura</taxon>
        <taxon>Panpulmonata</taxon>
        <taxon>Sacoglossa</taxon>
        <taxon>Placobranchoidea</taxon>
        <taxon>Plakobranchidae</taxon>
        <taxon>Plakobranchus</taxon>
    </lineage>
</organism>
<gene>
    <name evidence="2" type="ORF">PoB_002403000</name>
</gene>
<evidence type="ECO:0000313" key="3">
    <source>
        <dbReference type="Proteomes" id="UP000735302"/>
    </source>
</evidence>
<dbReference type="AlphaFoldDB" id="A0AAV3ZSF3"/>
<evidence type="ECO:0000313" key="2">
    <source>
        <dbReference type="EMBL" id="GFN97524.1"/>
    </source>
</evidence>
<feature type="region of interest" description="Disordered" evidence="1">
    <location>
        <begin position="1"/>
        <end position="26"/>
    </location>
</feature>
<name>A0AAV3ZSF3_9GAST</name>
<dbReference type="Proteomes" id="UP000735302">
    <property type="component" value="Unassembled WGS sequence"/>
</dbReference>
<accession>A0AAV3ZSF3</accession>
<feature type="region of interest" description="Disordered" evidence="1">
    <location>
        <begin position="82"/>
        <end position="101"/>
    </location>
</feature>
<keyword evidence="3" id="KW-1185">Reference proteome</keyword>
<sequence>MIIRYHDDDNEGSSSSNNNSNSNNNNNNNFDEILILNWNKQTAKPTSTIFYTRAFAYDFLRNSSCLLSSDQHQASDVASIKFRSHPTDSSQSPEGLDFEAI</sequence>
<feature type="compositionally biased region" description="Low complexity" evidence="1">
    <location>
        <begin position="13"/>
        <end position="26"/>
    </location>
</feature>
<dbReference type="EMBL" id="BLXT01002786">
    <property type="protein sequence ID" value="GFN97524.1"/>
    <property type="molecule type" value="Genomic_DNA"/>
</dbReference>
<comment type="caution">
    <text evidence="2">The sequence shown here is derived from an EMBL/GenBank/DDBJ whole genome shotgun (WGS) entry which is preliminary data.</text>
</comment>
<evidence type="ECO:0000256" key="1">
    <source>
        <dbReference type="SAM" id="MobiDB-lite"/>
    </source>
</evidence>